<proteinExistence type="predicted"/>
<dbReference type="Proteomes" id="UP000186878">
    <property type="component" value="Unassembled WGS sequence"/>
</dbReference>
<feature type="domain" description="Smr" evidence="2">
    <location>
        <begin position="108"/>
        <end position="192"/>
    </location>
</feature>
<sequence length="199" mass="21773">MTHFPGDDDDRAASAKPDSAFREALEAAGIRRLRINRAQTGRPRRNALNVSARREAAEQAPLQTQSTLSDGGVEAVTPHQRLEFSIPDLPPRTFAQLKKGHIAWEGGLDLHGYTLDEARIELESFINDAIANRARCVLVVHGKARGYRGSGADYPVIKSHVNGWLKNWSRVLAFCSASDIDGGTGALYVLLRTRADSNS</sequence>
<protein>
    <submittedName>
        <fullName evidence="3">DNA mismatch repair protein MutS</fullName>
    </submittedName>
</protein>
<dbReference type="InterPro" id="IPR002625">
    <property type="entry name" value="Smr_dom"/>
</dbReference>
<dbReference type="PROSITE" id="PS50828">
    <property type="entry name" value="SMR"/>
    <property type="match status" value="1"/>
</dbReference>
<feature type="region of interest" description="Disordered" evidence="1">
    <location>
        <begin position="1"/>
        <end position="20"/>
    </location>
</feature>
<dbReference type="AlphaFoldDB" id="A0A1Q8SVD5"/>
<comment type="caution">
    <text evidence="3">The sequence shown here is derived from an EMBL/GenBank/DDBJ whole genome shotgun (WGS) entry which is preliminary data.</text>
</comment>
<organism evidence="3 4">
    <name type="scientific">Salinicola socius</name>
    <dbReference type="NCBI Taxonomy" id="404433"/>
    <lineage>
        <taxon>Bacteria</taxon>
        <taxon>Pseudomonadati</taxon>
        <taxon>Pseudomonadota</taxon>
        <taxon>Gammaproteobacteria</taxon>
        <taxon>Oceanospirillales</taxon>
        <taxon>Halomonadaceae</taxon>
        <taxon>Salinicola</taxon>
    </lineage>
</organism>
<dbReference type="PANTHER" id="PTHR35562:SF2">
    <property type="entry name" value="DNA ENDONUCLEASE SMRA-RELATED"/>
    <property type="match status" value="1"/>
</dbReference>
<evidence type="ECO:0000313" key="4">
    <source>
        <dbReference type="Proteomes" id="UP000186878"/>
    </source>
</evidence>
<evidence type="ECO:0000313" key="3">
    <source>
        <dbReference type="EMBL" id="OLO05376.1"/>
    </source>
</evidence>
<dbReference type="PANTHER" id="PTHR35562">
    <property type="entry name" value="DNA ENDONUCLEASE SMRA-RELATED"/>
    <property type="match status" value="1"/>
</dbReference>
<gene>
    <name evidence="3" type="ORF">BTW07_04955</name>
</gene>
<keyword evidence="4" id="KW-1185">Reference proteome</keyword>
<dbReference type="RefSeq" id="WP_075569060.1">
    <property type="nucleotide sequence ID" value="NZ_MSDO01000004.1"/>
</dbReference>
<dbReference type="GO" id="GO:0004520">
    <property type="term" value="F:DNA endonuclease activity"/>
    <property type="evidence" value="ECO:0007669"/>
    <property type="project" value="TreeGrafter"/>
</dbReference>
<reference evidence="3 4" key="1">
    <citation type="submission" date="2016-12" db="EMBL/GenBank/DDBJ databases">
        <title>Draft genome sequences of strains Salinicola socius SMB35, Salinicola sp. MH3R3-1 and Chromohalobacter sp. SMB17 from the Verkhnekamsk potash mining region of Russia.</title>
        <authorList>
            <person name="Mavrodi D.V."/>
            <person name="Olsson B.E."/>
            <person name="Korsakova E.S."/>
            <person name="Pyankova A."/>
            <person name="Mavrodi O.V."/>
            <person name="Plotnikova E.G."/>
        </authorList>
    </citation>
    <scope>NUCLEOTIDE SEQUENCE [LARGE SCALE GENOMIC DNA]</scope>
    <source>
        <strain evidence="3 4">SMB35</strain>
    </source>
</reference>
<dbReference type="EMBL" id="MSDO01000004">
    <property type="protein sequence ID" value="OLO05376.1"/>
    <property type="molecule type" value="Genomic_DNA"/>
</dbReference>
<dbReference type="InterPro" id="IPR036063">
    <property type="entry name" value="Smr_dom_sf"/>
</dbReference>
<dbReference type="Pfam" id="PF01713">
    <property type="entry name" value="Smr"/>
    <property type="match status" value="1"/>
</dbReference>
<name>A0A1Q8SVD5_9GAMM</name>
<dbReference type="Gene3D" id="3.30.1370.110">
    <property type="match status" value="1"/>
</dbReference>
<feature type="region of interest" description="Disordered" evidence="1">
    <location>
        <begin position="37"/>
        <end position="71"/>
    </location>
</feature>
<dbReference type="SUPFAM" id="SSF160443">
    <property type="entry name" value="SMR domain-like"/>
    <property type="match status" value="1"/>
</dbReference>
<evidence type="ECO:0000259" key="2">
    <source>
        <dbReference type="PROSITE" id="PS50828"/>
    </source>
</evidence>
<accession>A0A1Q8SVD5</accession>
<dbReference type="OrthoDB" id="9808881at2"/>
<dbReference type="SMART" id="SM00463">
    <property type="entry name" value="SMR"/>
    <property type="match status" value="1"/>
</dbReference>
<dbReference type="STRING" id="404433.BTW07_04955"/>
<evidence type="ECO:0000256" key="1">
    <source>
        <dbReference type="SAM" id="MobiDB-lite"/>
    </source>
</evidence>